<dbReference type="SUPFAM" id="SSF51735">
    <property type="entry name" value="NAD(P)-binding Rossmann-fold domains"/>
    <property type="match status" value="1"/>
</dbReference>
<dbReference type="GO" id="GO:0016491">
    <property type="term" value="F:oxidoreductase activity"/>
    <property type="evidence" value="ECO:0007669"/>
    <property type="project" value="UniProtKB-KW"/>
</dbReference>
<evidence type="ECO:0000256" key="3">
    <source>
        <dbReference type="ARBA" id="ARBA00023027"/>
    </source>
</evidence>
<dbReference type="CDD" id="cd08946">
    <property type="entry name" value="SDR_e"/>
    <property type="match status" value="1"/>
</dbReference>
<comment type="similarity">
    <text evidence="1">Belongs to the NAD(P)-dependent epimerase/dehydratase family.</text>
</comment>
<dbReference type="Gene3D" id="3.40.50.720">
    <property type="entry name" value="NAD(P)-binding Rossmann-like Domain"/>
    <property type="match status" value="1"/>
</dbReference>
<accession>A0A917ED96</accession>
<gene>
    <name evidence="5" type="ORF">GCM10011390_50690</name>
</gene>
<evidence type="ECO:0000256" key="1">
    <source>
        <dbReference type="ARBA" id="ARBA00007637"/>
    </source>
</evidence>
<keyword evidence="3" id="KW-0520">NAD</keyword>
<dbReference type="PANTHER" id="PTHR43103">
    <property type="entry name" value="NUCLEOSIDE-DIPHOSPHATE-SUGAR EPIMERASE"/>
    <property type="match status" value="1"/>
</dbReference>
<reference evidence="5" key="2">
    <citation type="submission" date="2020-09" db="EMBL/GenBank/DDBJ databases">
        <authorList>
            <person name="Sun Q."/>
            <person name="Zhou Y."/>
        </authorList>
    </citation>
    <scope>NUCLEOTIDE SEQUENCE</scope>
    <source>
        <strain evidence="5">CGMCC 1.15367</strain>
    </source>
</reference>
<name>A0A917ED96_9HYPH</name>
<protein>
    <submittedName>
        <fullName evidence="5">NAD-dependent dehydratase</fullName>
    </submittedName>
</protein>
<keyword evidence="2" id="KW-0560">Oxidoreductase</keyword>
<sequence>MPQYERILITGAAGRLGTILRPGLAHLASKIRVAGRHPFDDLCPNEEEAVFDLSDMDATIAATESCDAIVHFGGASVESPWQTILDASIRGSYHIYEGARKNGIKRIVYASSVHAIGFHEIEAQIGVDAPVRPDSLYGVSKNFVESLSRLYWDKFGIESVCLRIFSSFPEPTDRRHLWSYLSFDDCVRLVEASLTAPRVGHTISFGMSDNKVKTVDNTGANHLGYRPQDNSEPFRAAVEAKTPAPDPKSLSTRYLGGFFCELGHPDDESASVR</sequence>
<feature type="domain" description="NAD-dependent epimerase/dehydratase" evidence="4">
    <location>
        <begin position="7"/>
        <end position="170"/>
    </location>
</feature>
<dbReference type="EMBL" id="BMIQ01000016">
    <property type="protein sequence ID" value="GGE25113.1"/>
    <property type="molecule type" value="Genomic_DNA"/>
</dbReference>
<dbReference type="Pfam" id="PF01370">
    <property type="entry name" value="Epimerase"/>
    <property type="match status" value="1"/>
</dbReference>
<dbReference type="RefSeq" id="WP_188913576.1">
    <property type="nucleotide sequence ID" value="NZ_BMIQ01000016.1"/>
</dbReference>
<keyword evidence="6" id="KW-1185">Reference proteome</keyword>
<dbReference type="InterPro" id="IPR036291">
    <property type="entry name" value="NAD(P)-bd_dom_sf"/>
</dbReference>
<reference evidence="5" key="1">
    <citation type="journal article" date="2014" name="Int. J. Syst. Evol. Microbiol.">
        <title>Complete genome sequence of Corynebacterium casei LMG S-19264T (=DSM 44701T), isolated from a smear-ripened cheese.</title>
        <authorList>
            <consortium name="US DOE Joint Genome Institute (JGI-PGF)"/>
            <person name="Walter F."/>
            <person name="Albersmeier A."/>
            <person name="Kalinowski J."/>
            <person name="Ruckert C."/>
        </authorList>
    </citation>
    <scope>NUCLEOTIDE SEQUENCE</scope>
    <source>
        <strain evidence="5">CGMCC 1.15367</strain>
    </source>
</reference>
<dbReference type="AlphaFoldDB" id="A0A917ED96"/>
<proteinExistence type="inferred from homology"/>
<evidence type="ECO:0000259" key="4">
    <source>
        <dbReference type="Pfam" id="PF01370"/>
    </source>
</evidence>
<dbReference type="PANTHER" id="PTHR43103:SF5">
    <property type="entry name" value="4-EPIMERASE, PUTATIVE (AFU_ORTHOLOGUE AFUA_7G00360)-RELATED"/>
    <property type="match status" value="1"/>
</dbReference>
<dbReference type="InterPro" id="IPR001509">
    <property type="entry name" value="Epimerase_deHydtase"/>
</dbReference>
<organism evidence="5 6">
    <name type="scientific">Aureimonas endophytica</name>
    <dbReference type="NCBI Taxonomy" id="2027858"/>
    <lineage>
        <taxon>Bacteria</taxon>
        <taxon>Pseudomonadati</taxon>
        <taxon>Pseudomonadota</taxon>
        <taxon>Alphaproteobacteria</taxon>
        <taxon>Hyphomicrobiales</taxon>
        <taxon>Aurantimonadaceae</taxon>
        <taxon>Aureimonas</taxon>
    </lineage>
</organism>
<comment type="caution">
    <text evidence="5">The sequence shown here is derived from an EMBL/GenBank/DDBJ whole genome shotgun (WGS) entry which is preliminary data.</text>
</comment>
<evidence type="ECO:0000256" key="2">
    <source>
        <dbReference type="ARBA" id="ARBA00023002"/>
    </source>
</evidence>
<dbReference type="Proteomes" id="UP000644699">
    <property type="component" value="Unassembled WGS sequence"/>
</dbReference>
<evidence type="ECO:0000313" key="5">
    <source>
        <dbReference type="EMBL" id="GGE25113.1"/>
    </source>
</evidence>
<evidence type="ECO:0000313" key="6">
    <source>
        <dbReference type="Proteomes" id="UP000644699"/>
    </source>
</evidence>